<dbReference type="SMART" id="SM00267">
    <property type="entry name" value="GGDEF"/>
    <property type="match status" value="1"/>
</dbReference>
<proteinExistence type="predicted"/>
<evidence type="ECO:0000313" key="6">
    <source>
        <dbReference type="Proteomes" id="UP000666240"/>
    </source>
</evidence>
<name>A0A8J7QZ06_9HYPH</name>
<dbReference type="InterPro" id="IPR043128">
    <property type="entry name" value="Rev_trsase/Diguanyl_cyclase"/>
</dbReference>
<dbReference type="Pfam" id="PF00990">
    <property type="entry name" value="GGDEF"/>
    <property type="match status" value="1"/>
</dbReference>
<keyword evidence="3" id="KW-0472">Membrane</keyword>
<reference evidence="5" key="1">
    <citation type="submission" date="2021-03" db="EMBL/GenBank/DDBJ databases">
        <title>Genome sequencing and assembly of Tianweitania sediminis.</title>
        <authorList>
            <person name="Chhetri G."/>
        </authorList>
    </citation>
    <scope>NUCLEOTIDE SEQUENCE</scope>
    <source>
        <strain evidence="5">Z8</strain>
    </source>
</reference>
<evidence type="ECO:0000256" key="1">
    <source>
        <dbReference type="ARBA" id="ARBA00012528"/>
    </source>
</evidence>
<dbReference type="PANTHER" id="PTHR45138:SF9">
    <property type="entry name" value="DIGUANYLATE CYCLASE DGCM-RELATED"/>
    <property type="match status" value="1"/>
</dbReference>
<comment type="catalytic activity">
    <reaction evidence="2">
        <text>2 GTP = 3',3'-c-di-GMP + 2 diphosphate</text>
        <dbReference type="Rhea" id="RHEA:24898"/>
        <dbReference type="ChEBI" id="CHEBI:33019"/>
        <dbReference type="ChEBI" id="CHEBI:37565"/>
        <dbReference type="ChEBI" id="CHEBI:58805"/>
        <dbReference type="EC" id="2.7.7.65"/>
    </reaction>
</comment>
<feature type="transmembrane region" description="Helical" evidence="3">
    <location>
        <begin position="95"/>
        <end position="114"/>
    </location>
</feature>
<dbReference type="Gene3D" id="3.30.70.270">
    <property type="match status" value="1"/>
</dbReference>
<dbReference type="NCBIfam" id="TIGR00254">
    <property type="entry name" value="GGDEF"/>
    <property type="match status" value="1"/>
</dbReference>
<dbReference type="FunFam" id="3.30.70.270:FF:000001">
    <property type="entry name" value="Diguanylate cyclase domain protein"/>
    <property type="match status" value="1"/>
</dbReference>
<feature type="domain" description="GGDEF" evidence="4">
    <location>
        <begin position="245"/>
        <end position="378"/>
    </location>
</feature>
<evidence type="ECO:0000256" key="3">
    <source>
        <dbReference type="SAM" id="Phobius"/>
    </source>
</evidence>
<feature type="transmembrane region" description="Helical" evidence="3">
    <location>
        <begin position="191"/>
        <end position="208"/>
    </location>
</feature>
<dbReference type="EC" id="2.7.7.65" evidence="1"/>
<dbReference type="GO" id="GO:0052621">
    <property type="term" value="F:diguanylate cyclase activity"/>
    <property type="evidence" value="ECO:0007669"/>
    <property type="project" value="UniProtKB-EC"/>
</dbReference>
<keyword evidence="3" id="KW-1133">Transmembrane helix</keyword>
<dbReference type="CDD" id="cd01949">
    <property type="entry name" value="GGDEF"/>
    <property type="match status" value="1"/>
</dbReference>
<feature type="transmembrane region" description="Helical" evidence="3">
    <location>
        <begin position="34"/>
        <end position="56"/>
    </location>
</feature>
<gene>
    <name evidence="5" type="ORF">J5Y06_04320</name>
</gene>
<dbReference type="InterPro" id="IPR050469">
    <property type="entry name" value="Diguanylate_Cyclase"/>
</dbReference>
<dbReference type="RefSeq" id="WP_209333839.1">
    <property type="nucleotide sequence ID" value="NZ_JAGIYY010000001.1"/>
</dbReference>
<dbReference type="PANTHER" id="PTHR45138">
    <property type="entry name" value="REGULATORY COMPONENTS OF SENSORY TRANSDUCTION SYSTEM"/>
    <property type="match status" value="1"/>
</dbReference>
<accession>A0A8J7QZ06</accession>
<dbReference type="EMBL" id="JAGIYY010000001">
    <property type="protein sequence ID" value="MBP0437882.1"/>
    <property type="molecule type" value="Genomic_DNA"/>
</dbReference>
<feature type="transmembrane region" description="Helical" evidence="3">
    <location>
        <begin position="6"/>
        <end position="27"/>
    </location>
</feature>
<feature type="transmembrane region" description="Helical" evidence="3">
    <location>
        <begin position="62"/>
        <end position="83"/>
    </location>
</feature>
<protein>
    <recommendedName>
        <fullName evidence="1">diguanylate cyclase</fullName>
        <ecNumber evidence="1">2.7.7.65</ecNumber>
    </recommendedName>
</protein>
<keyword evidence="3" id="KW-0812">Transmembrane</keyword>
<feature type="transmembrane region" description="Helical" evidence="3">
    <location>
        <begin position="120"/>
        <end position="140"/>
    </location>
</feature>
<evidence type="ECO:0000259" key="4">
    <source>
        <dbReference type="PROSITE" id="PS50887"/>
    </source>
</evidence>
<dbReference type="PROSITE" id="PS50887">
    <property type="entry name" value="GGDEF"/>
    <property type="match status" value="1"/>
</dbReference>
<sequence length="382" mass="40612">MLLDQYSLLAAVGFSTMALCVTLLLSWMTTRMDAYLLTWSAGLACVVVGVVLFVALGDNYDPITQCASFLGFIVGFSLIYAGALQFRGRMHRLKVAGAAMLSVGVVLYPFALGFSGIGTILGNIALGCLLLLSAGTYWSCRREAPFAMTVNTLLYALTAASFFLCAVPLIADHAWILHARPNNWAEDLNSLAAIIGLSGIGAISLAMNQARIALHHKQTARIDALTGLLNRRALFEGLGAGRIPASMAVIVLDLDHFKSINDRFGHAGGDLVLEKFAGIIRDKVVFGDLAARLGGEEFCIVMPDASFRLATRLAEDIRATFSAATIESASGTIKATVSIGVAFSAVGGESFDAILERADNALYRAKNEGRNRVGVSRLQVAA</sequence>
<feature type="transmembrane region" description="Helical" evidence="3">
    <location>
        <begin position="152"/>
        <end position="171"/>
    </location>
</feature>
<dbReference type="SUPFAM" id="SSF55073">
    <property type="entry name" value="Nucleotide cyclase"/>
    <property type="match status" value="1"/>
</dbReference>
<dbReference type="AlphaFoldDB" id="A0A8J7QZ06"/>
<evidence type="ECO:0000313" key="5">
    <source>
        <dbReference type="EMBL" id="MBP0437882.1"/>
    </source>
</evidence>
<organism evidence="5 6">
    <name type="scientific">Tianweitania sediminis</name>
    <dbReference type="NCBI Taxonomy" id="1502156"/>
    <lineage>
        <taxon>Bacteria</taxon>
        <taxon>Pseudomonadati</taxon>
        <taxon>Pseudomonadota</taxon>
        <taxon>Alphaproteobacteria</taxon>
        <taxon>Hyphomicrobiales</taxon>
        <taxon>Phyllobacteriaceae</taxon>
        <taxon>Tianweitania</taxon>
    </lineage>
</organism>
<dbReference type="InterPro" id="IPR029787">
    <property type="entry name" value="Nucleotide_cyclase"/>
</dbReference>
<keyword evidence="6" id="KW-1185">Reference proteome</keyword>
<comment type="caution">
    <text evidence="5">The sequence shown here is derived from an EMBL/GenBank/DDBJ whole genome shotgun (WGS) entry which is preliminary data.</text>
</comment>
<dbReference type="InterPro" id="IPR000160">
    <property type="entry name" value="GGDEF_dom"/>
</dbReference>
<evidence type="ECO:0000256" key="2">
    <source>
        <dbReference type="ARBA" id="ARBA00034247"/>
    </source>
</evidence>
<dbReference type="Proteomes" id="UP000666240">
    <property type="component" value="Unassembled WGS sequence"/>
</dbReference>